<evidence type="ECO:0000313" key="2">
    <source>
        <dbReference type="EMBL" id="MDP9820380.1"/>
    </source>
</evidence>
<dbReference type="RefSeq" id="WP_068125071.1">
    <property type="nucleotide sequence ID" value="NZ_CCXJ01000797.2"/>
</dbReference>
<dbReference type="EMBL" id="JAUSQM010000001">
    <property type="protein sequence ID" value="MDP9820380.1"/>
    <property type="molecule type" value="Genomic_DNA"/>
</dbReference>
<evidence type="ECO:0000256" key="1">
    <source>
        <dbReference type="SAM" id="MobiDB-lite"/>
    </source>
</evidence>
<proteinExistence type="predicted"/>
<accession>A0ABT9NJY4</accession>
<dbReference type="Proteomes" id="UP001240447">
    <property type="component" value="Unassembled WGS sequence"/>
</dbReference>
<organism evidence="2 3">
    <name type="scientific">Nocardioides massiliensis</name>
    <dbReference type="NCBI Taxonomy" id="1325935"/>
    <lineage>
        <taxon>Bacteria</taxon>
        <taxon>Bacillati</taxon>
        <taxon>Actinomycetota</taxon>
        <taxon>Actinomycetes</taxon>
        <taxon>Propionibacteriales</taxon>
        <taxon>Nocardioidaceae</taxon>
        <taxon>Nocardioides</taxon>
    </lineage>
</organism>
<comment type="caution">
    <text evidence="2">The sequence shown here is derived from an EMBL/GenBank/DDBJ whole genome shotgun (WGS) entry which is preliminary data.</text>
</comment>
<name>A0ABT9NJY4_9ACTN</name>
<sequence>MSSPEWVRDDYRLIEALEQAEAMECPGCHVPVELAWHAGMSGFFAKPDDAEVVCQSCTAIKGEQVSYRVGPQVVNTRPDSKGPLKPFEIGVTTARPEPPEKKPR</sequence>
<feature type="region of interest" description="Disordered" evidence="1">
    <location>
        <begin position="72"/>
        <end position="104"/>
    </location>
</feature>
<gene>
    <name evidence="2" type="ORF">J2S59_000189</name>
</gene>
<reference evidence="2 3" key="1">
    <citation type="submission" date="2023-07" db="EMBL/GenBank/DDBJ databases">
        <title>Sequencing the genomes of 1000 actinobacteria strains.</title>
        <authorList>
            <person name="Klenk H.-P."/>
        </authorList>
    </citation>
    <scope>NUCLEOTIDE SEQUENCE [LARGE SCALE GENOMIC DNA]</scope>
    <source>
        <strain evidence="2 3">GD13</strain>
    </source>
</reference>
<keyword evidence="3" id="KW-1185">Reference proteome</keyword>
<evidence type="ECO:0000313" key="3">
    <source>
        <dbReference type="Proteomes" id="UP001240447"/>
    </source>
</evidence>
<protein>
    <submittedName>
        <fullName evidence="2">Uncharacterized protein</fullName>
    </submittedName>
</protein>